<dbReference type="AlphaFoldDB" id="A0A426XI44"/>
<accession>A0A426XI44</accession>
<proteinExistence type="predicted"/>
<gene>
    <name evidence="1" type="ORF">B296_00002940</name>
</gene>
<protein>
    <submittedName>
        <fullName evidence="1">Uncharacterized protein</fullName>
    </submittedName>
</protein>
<evidence type="ECO:0000313" key="2">
    <source>
        <dbReference type="Proteomes" id="UP000287651"/>
    </source>
</evidence>
<organism evidence="1 2">
    <name type="scientific">Ensete ventricosum</name>
    <name type="common">Abyssinian banana</name>
    <name type="synonym">Musa ensete</name>
    <dbReference type="NCBI Taxonomy" id="4639"/>
    <lineage>
        <taxon>Eukaryota</taxon>
        <taxon>Viridiplantae</taxon>
        <taxon>Streptophyta</taxon>
        <taxon>Embryophyta</taxon>
        <taxon>Tracheophyta</taxon>
        <taxon>Spermatophyta</taxon>
        <taxon>Magnoliopsida</taxon>
        <taxon>Liliopsida</taxon>
        <taxon>Zingiberales</taxon>
        <taxon>Musaceae</taxon>
        <taxon>Ensete</taxon>
    </lineage>
</organism>
<dbReference type="EMBL" id="AMZH03020490">
    <property type="protein sequence ID" value="RRT39113.1"/>
    <property type="molecule type" value="Genomic_DNA"/>
</dbReference>
<evidence type="ECO:0000313" key="1">
    <source>
        <dbReference type="EMBL" id="RRT39113.1"/>
    </source>
</evidence>
<dbReference type="Proteomes" id="UP000287651">
    <property type="component" value="Unassembled WGS sequence"/>
</dbReference>
<sequence length="52" mass="5803">MAVEGQRDTKNTHLIPSVRTLMDYNLGVISTGDQPPWNSIRVPPSLVLCYMS</sequence>
<reference evidence="1 2" key="1">
    <citation type="journal article" date="2014" name="Agronomy (Basel)">
        <title>A Draft Genome Sequence for Ensete ventricosum, the Drought-Tolerant Tree Against Hunger.</title>
        <authorList>
            <person name="Harrison J."/>
            <person name="Moore K.A."/>
            <person name="Paszkiewicz K."/>
            <person name="Jones T."/>
            <person name="Grant M."/>
            <person name="Ambacheew D."/>
            <person name="Muzemil S."/>
            <person name="Studholme D.J."/>
        </authorList>
    </citation>
    <scope>NUCLEOTIDE SEQUENCE [LARGE SCALE GENOMIC DNA]</scope>
</reference>
<name>A0A426XI44_ENSVE</name>
<comment type="caution">
    <text evidence="1">The sequence shown here is derived from an EMBL/GenBank/DDBJ whole genome shotgun (WGS) entry which is preliminary data.</text>
</comment>